<accession>A0AAV6TMX4</accession>
<evidence type="ECO:0000313" key="1">
    <source>
        <dbReference type="EMBL" id="KAG8173239.1"/>
    </source>
</evidence>
<reference evidence="1 2" key="1">
    <citation type="journal article" date="2022" name="Nat. Ecol. Evol.">
        <title>A masculinizing supergene underlies an exaggerated male reproductive morph in a spider.</title>
        <authorList>
            <person name="Hendrickx F."/>
            <person name="De Corte Z."/>
            <person name="Sonet G."/>
            <person name="Van Belleghem S.M."/>
            <person name="Kostlbacher S."/>
            <person name="Vangestel C."/>
        </authorList>
    </citation>
    <scope>NUCLEOTIDE SEQUENCE [LARGE SCALE GENOMIC DNA]</scope>
    <source>
        <strain evidence="1">W744_W776</strain>
    </source>
</reference>
<organism evidence="1 2">
    <name type="scientific">Oedothorax gibbosus</name>
    <dbReference type="NCBI Taxonomy" id="931172"/>
    <lineage>
        <taxon>Eukaryota</taxon>
        <taxon>Metazoa</taxon>
        <taxon>Ecdysozoa</taxon>
        <taxon>Arthropoda</taxon>
        <taxon>Chelicerata</taxon>
        <taxon>Arachnida</taxon>
        <taxon>Araneae</taxon>
        <taxon>Araneomorphae</taxon>
        <taxon>Entelegynae</taxon>
        <taxon>Araneoidea</taxon>
        <taxon>Linyphiidae</taxon>
        <taxon>Erigoninae</taxon>
        <taxon>Oedothorax</taxon>
    </lineage>
</organism>
<keyword evidence="2" id="KW-1185">Reference proteome</keyword>
<dbReference type="Proteomes" id="UP000827092">
    <property type="component" value="Unassembled WGS sequence"/>
</dbReference>
<protein>
    <submittedName>
        <fullName evidence="1">Uncharacterized protein</fullName>
    </submittedName>
</protein>
<sequence length="184" mass="20560">MCLKNYNFTLFSIVVFLGEGPTRKIILMEVDNQSHGTTVIGLKRKKSCRPVPFTHKPRAEKQVVMLKWFVSGTVASDALKRGKFIEEEDVEVDPTKVSSPCLESFVNLDEVKHFFTNDGWLSVQNVIETKSTSPTWTCGSCLLDCSSGNTVLCECCVMVPLFMCWPPSSSKAKVLVLSALCRRE</sequence>
<dbReference type="EMBL" id="JAFNEN010001958">
    <property type="protein sequence ID" value="KAG8173239.1"/>
    <property type="molecule type" value="Genomic_DNA"/>
</dbReference>
<comment type="caution">
    <text evidence="1">The sequence shown here is derived from an EMBL/GenBank/DDBJ whole genome shotgun (WGS) entry which is preliminary data.</text>
</comment>
<gene>
    <name evidence="1" type="ORF">JTE90_024223</name>
</gene>
<proteinExistence type="predicted"/>
<dbReference type="AlphaFoldDB" id="A0AAV6TMX4"/>
<evidence type="ECO:0000313" key="2">
    <source>
        <dbReference type="Proteomes" id="UP000827092"/>
    </source>
</evidence>
<name>A0AAV6TMX4_9ARAC</name>